<dbReference type="EMBL" id="QCZI01000003">
    <property type="protein sequence ID" value="PWA06501.1"/>
    <property type="molecule type" value="Genomic_DNA"/>
</dbReference>
<feature type="signal peptide" evidence="1">
    <location>
        <begin position="1"/>
        <end position="20"/>
    </location>
</feature>
<protein>
    <submittedName>
        <fullName evidence="2">Uncharacterized protein</fullName>
    </submittedName>
</protein>
<sequence length="113" mass="13188">MTPNKLLLFFLFLFVNISFGQEKTNSNIIKKDIEIIKGNDIYDVPVNMSSFSTALAIKKYNNKNLVYYYGKFFSSDTLNIIKNINDYELEIIKIPDNFTKDIQSIIYLKKVVK</sequence>
<comment type="caution">
    <text evidence="2">The sequence shown here is derived from an EMBL/GenBank/DDBJ whole genome shotgun (WGS) entry which is preliminary data.</text>
</comment>
<evidence type="ECO:0000313" key="3">
    <source>
        <dbReference type="Proteomes" id="UP000245449"/>
    </source>
</evidence>
<keyword evidence="3" id="KW-1185">Reference proteome</keyword>
<dbReference type="Proteomes" id="UP000245449">
    <property type="component" value="Unassembled WGS sequence"/>
</dbReference>
<reference evidence="2 3" key="1">
    <citation type="submission" date="2018-04" db="EMBL/GenBank/DDBJ databases">
        <title>Flavobacterium sp. nov., isolated from glacier ice.</title>
        <authorList>
            <person name="Liu Q."/>
            <person name="Xin Y.-H."/>
        </authorList>
    </citation>
    <scope>NUCLEOTIDE SEQUENCE [LARGE SCALE GENOMIC DNA]</scope>
    <source>
        <strain evidence="2 3">RB1R5</strain>
    </source>
</reference>
<feature type="chain" id="PRO_5015469944" evidence="1">
    <location>
        <begin position="21"/>
        <end position="113"/>
    </location>
</feature>
<keyword evidence="1" id="KW-0732">Signal</keyword>
<proteinExistence type="predicted"/>
<dbReference type="RefSeq" id="WP_116723973.1">
    <property type="nucleotide sequence ID" value="NZ_QCZI01000003.1"/>
</dbReference>
<gene>
    <name evidence="2" type="ORF">DB895_03535</name>
</gene>
<name>A0A2U1JMV8_9FLAO</name>
<organism evidence="2 3">
    <name type="scientific">Flavobacterium psychrotolerans</name>
    <dbReference type="NCBI Taxonomy" id="2169410"/>
    <lineage>
        <taxon>Bacteria</taxon>
        <taxon>Pseudomonadati</taxon>
        <taxon>Bacteroidota</taxon>
        <taxon>Flavobacteriia</taxon>
        <taxon>Flavobacteriales</taxon>
        <taxon>Flavobacteriaceae</taxon>
        <taxon>Flavobacterium</taxon>
    </lineage>
</organism>
<dbReference type="AlphaFoldDB" id="A0A2U1JMV8"/>
<accession>A0A2U1JMV8</accession>
<evidence type="ECO:0000256" key="1">
    <source>
        <dbReference type="SAM" id="SignalP"/>
    </source>
</evidence>
<evidence type="ECO:0000313" key="2">
    <source>
        <dbReference type="EMBL" id="PWA06501.1"/>
    </source>
</evidence>